<comment type="caution">
    <text evidence="11">The sequence shown here is derived from an EMBL/GenBank/DDBJ whole genome shotgun (WGS) entry which is preliminary data.</text>
</comment>
<evidence type="ECO:0000256" key="8">
    <source>
        <dbReference type="ARBA" id="ARBA00022989"/>
    </source>
</evidence>
<gene>
    <name evidence="11" type="ORF">CLV74_103134</name>
</gene>
<keyword evidence="8" id="KW-1133">Transmembrane helix</keyword>
<keyword evidence="12" id="KW-1185">Reference proteome</keyword>
<dbReference type="InterPro" id="IPR005503">
    <property type="entry name" value="FliL"/>
</dbReference>
<dbReference type="GO" id="GO:0009425">
    <property type="term" value="C:bacterial-type flagellum basal body"/>
    <property type="evidence" value="ECO:0007669"/>
    <property type="project" value="InterPro"/>
</dbReference>
<comment type="function">
    <text evidence="1 10">Controls the rotational direction of flagella during chemotaxis.</text>
</comment>
<evidence type="ECO:0000256" key="10">
    <source>
        <dbReference type="RuleBase" id="RU364125"/>
    </source>
</evidence>
<dbReference type="OrthoDB" id="7864548at2"/>
<evidence type="ECO:0000256" key="1">
    <source>
        <dbReference type="ARBA" id="ARBA00002254"/>
    </source>
</evidence>
<evidence type="ECO:0000313" key="11">
    <source>
        <dbReference type="EMBL" id="PRY91550.1"/>
    </source>
</evidence>
<dbReference type="RefSeq" id="WP_106263221.1">
    <property type="nucleotide sequence ID" value="NZ_PVTQ01000003.1"/>
</dbReference>
<dbReference type="EMBL" id="PVTQ01000003">
    <property type="protein sequence ID" value="PRY91550.1"/>
    <property type="molecule type" value="Genomic_DNA"/>
</dbReference>
<keyword evidence="11" id="KW-0966">Cell projection</keyword>
<comment type="subcellular location">
    <subcellularLocation>
        <location evidence="10">Cell inner membrane</location>
    </subcellularLocation>
    <subcellularLocation>
        <location evidence="2">Cell membrane</location>
        <topology evidence="2">Single-pass membrane protein</topology>
    </subcellularLocation>
</comment>
<evidence type="ECO:0000256" key="5">
    <source>
        <dbReference type="ARBA" id="ARBA00022500"/>
    </source>
</evidence>
<dbReference type="AlphaFoldDB" id="A0A2T0WXW9"/>
<keyword evidence="11" id="KW-0282">Flagellum</keyword>
<evidence type="ECO:0000256" key="3">
    <source>
        <dbReference type="ARBA" id="ARBA00008281"/>
    </source>
</evidence>
<keyword evidence="6" id="KW-0812">Transmembrane</keyword>
<dbReference type="GO" id="GO:0006935">
    <property type="term" value="P:chemotaxis"/>
    <property type="evidence" value="ECO:0007669"/>
    <property type="project" value="UniProtKB-KW"/>
</dbReference>
<evidence type="ECO:0000256" key="6">
    <source>
        <dbReference type="ARBA" id="ARBA00022692"/>
    </source>
</evidence>
<proteinExistence type="inferred from homology"/>
<keyword evidence="4" id="KW-1003">Cell membrane</keyword>
<comment type="similarity">
    <text evidence="3 10">Belongs to the FliL family.</text>
</comment>
<keyword evidence="9 10" id="KW-0472">Membrane</keyword>
<evidence type="ECO:0000313" key="12">
    <source>
        <dbReference type="Proteomes" id="UP000238392"/>
    </source>
</evidence>
<evidence type="ECO:0000256" key="4">
    <source>
        <dbReference type="ARBA" id="ARBA00022475"/>
    </source>
</evidence>
<dbReference type="Proteomes" id="UP000238392">
    <property type="component" value="Unassembled WGS sequence"/>
</dbReference>
<organism evidence="11 12">
    <name type="scientific">Donghicola tyrosinivorans</name>
    <dbReference type="NCBI Taxonomy" id="1652492"/>
    <lineage>
        <taxon>Bacteria</taxon>
        <taxon>Pseudomonadati</taxon>
        <taxon>Pseudomonadota</taxon>
        <taxon>Alphaproteobacteria</taxon>
        <taxon>Rhodobacterales</taxon>
        <taxon>Roseobacteraceae</taxon>
        <taxon>Donghicola</taxon>
    </lineage>
</organism>
<evidence type="ECO:0000256" key="7">
    <source>
        <dbReference type="ARBA" id="ARBA00022779"/>
    </source>
</evidence>
<sequence>MKFIFPLILTAIGTGAGVGAGLYLPPSTFIDEADAGGSECPTPEVLPDWEPDPDAETEYVKLSNQLVVPVVSDRGDNALVILSISFEVDELGKELVFQKEPRLRDHLLQVLFSHANQGGFSGRYTNSEKMTQLRRRLSDTSRKILGASLHDVLITDLVRQAG</sequence>
<dbReference type="Pfam" id="PF03748">
    <property type="entry name" value="FliL"/>
    <property type="match status" value="1"/>
</dbReference>
<keyword evidence="7 10" id="KW-0283">Flagellar rotation</keyword>
<evidence type="ECO:0000256" key="9">
    <source>
        <dbReference type="ARBA" id="ARBA00023136"/>
    </source>
</evidence>
<keyword evidence="11" id="KW-0969">Cilium</keyword>
<name>A0A2T0WXW9_9RHOB</name>
<reference evidence="11 12" key="1">
    <citation type="submission" date="2018-03" db="EMBL/GenBank/DDBJ databases">
        <title>Genomic Encyclopedia of Archaeal and Bacterial Type Strains, Phase II (KMG-II): from individual species to whole genera.</title>
        <authorList>
            <person name="Goeker M."/>
        </authorList>
    </citation>
    <scope>NUCLEOTIDE SEQUENCE [LARGE SCALE GENOMIC DNA]</scope>
    <source>
        <strain evidence="11 12">DSM 100212</strain>
    </source>
</reference>
<dbReference type="GO" id="GO:0005886">
    <property type="term" value="C:plasma membrane"/>
    <property type="evidence" value="ECO:0007669"/>
    <property type="project" value="UniProtKB-SubCell"/>
</dbReference>
<dbReference type="GO" id="GO:0071973">
    <property type="term" value="P:bacterial-type flagellum-dependent cell motility"/>
    <property type="evidence" value="ECO:0007669"/>
    <property type="project" value="InterPro"/>
</dbReference>
<evidence type="ECO:0000256" key="2">
    <source>
        <dbReference type="ARBA" id="ARBA00004162"/>
    </source>
</evidence>
<keyword evidence="5 10" id="KW-0145">Chemotaxis</keyword>
<accession>A0A2T0WXW9</accession>
<keyword evidence="10" id="KW-0997">Cell inner membrane</keyword>
<protein>
    <recommendedName>
        <fullName evidence="10">Flagellar protein FliL</fullName>
    </recommendedName>
</protein>